<comment type="caution">
    <text evidence="7">The sequence shown here is derived from an EMBL/GenBank/DDBJ whole genome shotgun (WGS) entry which is preliminary data.</text>
</comment>
<accession>A0A6P2C5P0</accession>
<feature type="region of interest" description="Disordered" evidence="5">
    <location>
        <begin position="1"/>
        <end position="31"/>
    </location>
</feature>
<feature type="transmembrane region" description="Helical" evidence="6">
    <location>
        <begin position="70"/>
        <end position="91"/>
    </location>
</feature>
<keyword evidence="8" id="KW-1185">Reference proteome</keyword>
<gene>
    <name evidence="7" type="ORF">EAS64_04920</name>
</gene>
<keyword evidence="2 6" id="KW-0812">Transmembrane</keyword>
<dbReference type="GO" id="GO:0030026">
    <property type="term" value="P:intracellular manganese ion homeostasis"/>
    <property type="evidence" value="ECO:0007669"/>
    <property type="project" value="InterPro"/>
</dbReference>
<proteinExistence type="predicted"/>
<dbReference type="Pfam" id="PF01988">
    <property type="entry name" value="VIT1"/>
    <property type="match status" value="1"/>
</dbReference>
<evidence type="ECO:0000256" key="3">
    <source>
        <dbReference type="ARBA" id="ARBA00022989"/>
    </source>
</evidence>
<keyword evidence="4 6" id="KW-0472">Membrane</keyword>
<organism evidence="7 8">
    <name type="scientific">Trebonia kvetii</name>
    <dbReference type="NCBI Taxonomy" id="2480626"/>
    <lineage>
        <taxon>Bacteria</taxon>
        <taxon>Bacillati</taxon>
        <taxon>Actinomycetota</taxon>
        <taxon>Actinomycetes</taxon>
        <taxon>Streptosporangiales</taxon>
        <taxon>Treboniaceae</taxon>
        <taxon>Trebonia</taxon>
    </lineage>
</organism>
<dbReference type="EMBL" id="RPFW01000001">
    <property type="protein sequence ID" value="TVZ06714.1"/>
    <property type="molecule type" value="Genomic_DNA"/>
</dbReference>
<dbReference type="CDD" id="cd02432">
    <property type="entry name" value="Nodulin-21_like_1"/>
    <property type="match status" value="1"/>
</dbReference>
<dbReference type="RefSeq" id="WP_145851467.1">
    <property type="nucleotide sequence ID" value="NZ_RPFW01000001.1"/>
</dbReference>
<feature type="transmembrane region" description="Helical" evidence="6">
    <location>
        <begin position="227"/>
        <end position="246"/>
    </location>
</feature>
<evidence type="ECO:0000256" key="6">
    <source>
        <dbReference type="SAM" id="Phobius"/>
    </source>
</evidence>
<dbReference type="Proteomes" id="UP000460272">
    <property type="component" value="Unassembled WGS sequence"/>
</dbReference>
<feature type="transmembrane region" description="Helical" evidence="6">
    <location>
        <begin position="170"/>
        <end position="190"/>
    </location>
</feature>
<keyword evidence="3 6" id="KW-1133">Transmembrane helix</keyword>
<name>A0A6P2C5P0_9ACTN</name>
<comment type="subcellular location">
    <subcellularLocation>
        <location evidence="1">Endomembrane system</location>
        <topology evidence="1">Multi-pass membrane protein</topology>
    </subcellularLocation>
</comment>
<dbReference type="AlphaFoldDB" id="A0A6P2C5P0"/>
<dbReference type="GO" id="GO:0005384">
    <property type="term" value="F:manganese ion transmembrane transporter activity"/>
    <property type="evidence" value="ECO:0007669"/>
    <property type="project" value="InterPro"/>
</dbReference>
<protein>
    <submittedName>
        <fullName evidence="7">VIT family protein</fullName>
    </submittedName>
</protein>
<reference evidence="7 8" key="1">
    <citation type="submission" date="2018-11" db="EMBL/GenBank/DDBJ databases">
        <title>Trebonia kvetii gen.nov., sp.nov., a novel acidophilic actinobacterium, and proposal of the new actinobacterial family Treboniaceae fam. nov.</title>
        <authorList>
            <person name="Rapoport D."/>
            <person name="Sagova-Mareckova M."/>
            <person name="Sedlacek I."/>
            <person name="Provaznik J."/>
            <person name="Kralova S."/>
            <person name="Pavlinic D."/>
            <person name="Benes V."/>
            <person name="Kopecky J."/>
        </authorList>
    </citation>
    <scope>NUCLEOTIDE SEQUENCE [LARGE SCALE GENOMIC DNA]</scope>
    <source>
        <strain evidence="7 8">15Tr583</strain>
    </source>
</reference>
<evidence type="ECO:0000313" key="8">
    <source>
        <dbReference type="Proteomes" id="UP000460272"/>
    </source>
</evidence>
<feature type="transmembrane region" description="Helical" evidence="6">
    <location>
        <begin position="41"/>
        <end position="64"/>
    </location>
</feature>
<dbReference type="PANTHER" id="PTHR31851">
    <property type="entry name" value="FE(2+)/MN(2+) TRANSPORTER PCL1"/>
    <property type="match status" value="1"/>
</dbReference>
<evidence type="ECO:0000256" key="4">
    <source>
        <dbReference type="ARBA" id="ARBA00023136"/>
    </source>
</evidence>
<evidence type="ECO:0000256" key="5">
    <source>
        <dbReference type="SAM" id="MobiDB-lite"/>
    </source>
</evidence>
<evidence type="ECO:0000256" key="2">
    <source>
        <dbReference type="ARBA" id="ARBA00022692"/>
    </source>
</evidence>
<sequence>MSADDDMPSAAQVEAAEGGRATHPREPHTTGMAGRLNWLRAAVLGANDGIVSVAGIVIGVAGATTSRGPIFTAGLAGLVGGAVSMALGEYVSVSSQRDSEHAQIAQEKRELAATPEAELTELTALYEAKGLSAETARTVAAELTSRNALAAHLDAELHIDPATIPNPMQAAAASALSFVSGALLPMLAIMLPPARWRVLVAYVAVLIALAGTGALSARLGGSDVRRAVLRVVVGGALGLAFTYGVGRLFGTAIH</sequence>
<evidence type="ECO:0000256" key="1">
    <source>
        <dbReference type="ARBA" id="ARBA00004127"/>
    </source>
</evidence>
<dbReference type="OrthoDB" id="188924at2"/>
<feature type="transmembrane region" description="Helical" evidence="6">
    <location>
        <begin position="196"/>
        <end position="215"/>
    </location>
</feature>
<dbReference type="InterPro" id="IPR008217">
    <property type="entry name" value="Ccc1_fam"/>
</dbReference>
<dbReference type="GO" id="GO:0012505">
    <property type="term" value="C:endomembrane system"/>
    <property type="evidence" value="ECO:0007669"/>
    <property type="project" value="UniProtKB-SubCell"/>
</dbReference>
<evidence type="ECO:0000313" key="7">
    <source>
        <dbReference type="EMBL" id="TVZ06714.1"/>
    </source>
</evidence>